<evidence type="ECO:0000256" key="2">
    <source>
        <dbReference type="ARBA" id="ARBA00023134"/>
    </source>
</evidence>
<evidence type="ECO:0000313" key="3">
    <source>
        <dbReference type="EMBL" id="JAP94538.1"/>
    </source>
</evidence>
<proteinExistence type="predicted"/>
<organism evidence="3">
    <name type="scientific">Trepomonas sp. PC1</name>
    <dbReference type="NCBI Taxonomy" id="1076344"/>
    <lineage>
        <taxon>Eukaryota</taxon>
        <taxon>Metamonada</taxon>
        <taxon>Diplomonadida</taxon>
        <taxon>Hexamitidae</taxon>
        <taxon>Hexamitinae</taxon>
        <taxon>Trepomonas</taxon>
    </lineage>
</organism>
<dbReference type="Pfam" id="PF00071">
    <property type="entry name" value="Ras"/>
    <property type="match status" value="1"/>
</dbReference>
<dbReference type="GO" id="GO:0005525">
    <property type="term" value="F:GTP binding"/>
    <property type="evidence" value="ECO:0007669"/>
    <property type="project" value="UniProtKB-KW"/>
</dbReference>
<accession>A0A146KEA4</accession>
<dbReference type="InterPro" id="IPR020849">
    <property type="entry name" value="Small_GTPase_Ras-type"/>
</dbReference>
<sequence length="123" mass="13924">MDIKIAFVGNPCGKSALIVRMVQNTFIEIYDPTIEDSYRMQQNGKFIEILDTAGSEEFFDLILSSMRGNNVIVYCFDESTTVTEEEKIFFSKLLQHHKQTCSQVPIILVGCKNDAKCENSATK</sequence>
<reference evidence="3" key="1">
    <citation type="submission" date="2015-07" db="EMBL/GenBank/DDBJ databases">
        <title>Adaptation to a free-living lifestyle via gene acquisitions in the diplomonad Trepomonas sp. PC1.</title>
        <authorList>
            <person name="Xu F."/>
            <person name="Jerlstrom-Hultqvist J."/>
            <person name="Kolisko M."/>
            <person name="Simpson A.G.B."/>
            <person name="Roger A.J."/>
            <person name="Svard S.G."/>
            <person name="Andersson J.O."/>
        </authorList>
    </citation>
    <scope>NUCLEOTIDE SEQUENCE</scope>
    <source>
        <strain evidence="3">PC1</strain>
    </source>
</reference>
<keyword evidence="1" id="KW-0547">Nucleotide-binding</keyword>
<dbReference type="GO" id="GO:0007165">
    <property type="term" value="P:signal transduction"/>
    <property type="evidence" value="ECO:0007669"/>
    <property type="project" value="InterPro"/>
</dbReference>
<dbReference type="GO" id="GO:0003924">
    <property type="term" value="F:GTPase activity"/>
    <property type="evidence" value="ECO:0007669"/>
    <property type="project" value="InterPro"/>
</dbReference>
<name>A0A146KEA4_9EUKA</name>
<dbReference type="NCBIfam" id="TIGR00231">
    <property type="entry name" value="small_GTP"/>
    <property type="match status" value="1"/>
</dbReference>
<dbReference type="Gene3D" id="3.40.50.300">
    <property type="entry name" value="P-loop containing nucleotide triphosphate hydrolases"/>
    <property type="match status" value="1"/>
</dbReference>
<dbReference type="InterPro" id="IPR005225">
    <property type="entry name" value="Small_GTP-bd"/>
</dbReference>
<protein>
    <submittedName>
        <fullName evidence="3">Rab-like protein</fullName>
    </submittedName>
</protein>
<keyword evidence="2" id="KW-0342">GTP-binding</keyword>
<dbReference type="AlphaFoldDB" id="A0A146KEA4"/>
<dbReference type="PANTHER" id="PTHR24070">
    <property type="entry name" value="RAS, DI-RAS, AND RHEB FAMILY MEMBERS OF SMALL GTPASE SUPERFAMILY"/>
    <property type="match status" value="1"/>
</dbReference>
<dbReference type="InterPro" id="IPR027417">
    <property type="entry name" value="P-loop_NTPase"/>
</dbReference>
<dbReference type="GO" id="GO:0016020">
    <property type="term" value="C:membrane"/>
    <property type="evidence" value="ECO:0007669"/>
    <property type="project" value="InterPro"/>
</dbReference>
<evidence type="ECO:0000256" key="1">
    <source>
        <dbReference type="ARBA" id="ARBA00022741"/>
    </source>
</evidence>
<dbReference type="PRINTS" id="PR00449">
    <property type="entry name" value="RASTRNSFRMNG"/>
</dbReference>
<dbReference type="SMART" id="SM00173">
    <property type="entry name" value="RAS"/>
    <property type="match status" value="1"/>
</dbReference>
<dbReference type="SUPFAM" id="SSF52540">
    <property type="entry name" value="P-loop containing nucleoside triphosphate hydrolases"/>
    <property type="match status" value="1"/>
</dbReference>
<dbReference type="InterPro" id="IPR001806">
    <property type="entry name" value="Small_GTPase"/>
</dbReference>
<dbReference type="PROSITE" id="PS51421">
    <property type="entry name" value="RAS"/>
    <property type="match status" value="1"/>
</dbReference>
<dbReference type="EMBL" id="GDID01002068">
    <property type="protein sequence ID" value="JAP94538.1"/>
    <property type="molecule type" value="Transcribed_RNA"/>
</dbReference>
<gene>
    <name evidence="3" type="ORF">TPC1_12775</name>
</gene>
<feature type="non-terminal residue" evidence="3">
    <location>
        <position position="123"/>
    </location>
</feature>